<name>A0A915ZM70_9GLOM</name>
<reference evidence="1" key="1">
    <citation type="submission" date="2020-05" db="EMBL/GenBank/DDBJ databases">
        <authorList>
            <person name="Rincon C."/>
            <person name="Sanders R I."/>
            <person name="Robbins C."/>
            <person name="Chaturvedi A."/>
        </authorList>
    </citation>
    <scope>NUCLEOTIDE SEQUENCE</scope>
    <source>
        <strain evidence="1">CHB12</strain>
    </source>
</reference>
<proteinExistence type="predicted"/>
<sequence>MGVNFTAVGIKNKGLCGGLFPLEKDSNGRDDIYMILFMEKYDGGNVGVAAAGGGLIRVSYDEDDDSACSWFIPKEIEEI</sequence>
<gene>
    <name evidence="1" type="ORF">CHRIB12_LOCUS17107</name>
</gene>
<dbReference type="Proteomes" id="UP000684084">
    <property type="component" value="Unassembled WGS sequence"/>
</dbReference>
<evidence type="ECO:0000313" key="1">
    <source>
        <dbReference type="EMBL" id="CAB5380442.1"/>
    </source>
</evidence>
<evidence type="ECO:0000313" key="2">
    <source>
        <dbReference type="Proteomes" id="UP000684084"/>
    </source>
</evidence>
<protein>
    <submittedName>
        <fullName evidence="1">Uncharacterized protein</fullName>
    </submittedName>
</protein>
<comment type="caution">
    <text evidence="1">The sequence shown here is derived from an EMBL/GenBank/DDBJ whole genome shotgun (WGS) entry which is preliminary data.</text>
</comment>
<organism evidence="1 2">
    <name type="scientific">Rhizophagus irregularis</name>
    <dbReference type="NCBI Taxonomy" id="588596"/>
    <lineage>
        <taxon>Eukaryota</taxon>
        <taxon>Fungi</taxon>
        <taxon>Fungi incertae sedis</taxon>
        <taxon>Mucoromycota</taxon>
        <taxon>Glomeromycotina</taxon>
        <taxon>Glomeromycetes</taxon>
        <taxon>Glomerales</taxon>
        <taxon>Glomeraceae</taxon>
        <taxon>Rhizophagus</taxon>
    </lineage>
</organism>
<dbReference type="AlphaFoldDB" id="A0A915ZM70"/>
<dbReference type="EMBL" id="CAGKOT010000042">
    <property type="protein sequence ID" value="CAB5380442.1"/>
    <property type="molecule type" value="Genomic_DNA"/>
</dbReference>
<accession>A0A915ZM70</accession>